<organism evidence="1 2">
    <name type="scientific">Actinoplanes couchii</name>
    <dbReference type="NCBI Taxonomy" id="403638"/>
    <lineage>
        <taxon>Bacteria</taxon>
        <taxon>Bacillati</taxon>
        <taxon>Actinomycetota</taxon>
        <taxon>Actinomycetes</taxon>
        <taxon>Micromonosporales</taxon>
        <taxon>Micromonosporaceae</taxon>
        <taxon>Actinoplanes</taxon>
    </lineage>
</organism>
<proteinExistence type="predicted"/>
<protein>
    <recommendedName>
        <fullName evidence="3">Polyketide cyclase/dehydrase</fullName>
    </recommendedName>
</protein>
<dbReference type="InterPro" id="IPR023393">
    <property type="entry name" value="START-like_dom_sf"/>
</dbReference>
<dbReference type="EMBL" id="BOMG01000042">
    <property type="protein sequence ID" value="GID54695.1"/>
    <property type="molecule type" value="Genomic_DNA"/>
</dbReference>
<name>A0ABQ3X864_9ACTN</name>
<dbReference type="SUPFAM" id="SSF55961">
    <property type="entry name" value="Bet v1-like"/>
    <property type="match status" value="1"/>
</dbReference>
<dbReference type="Proteomes" id="UP000612282">
    <property type="component" value="Unassembled WGS sequence"/>
</dbReference>
<reference evidence="1 2" key="1">
    <citation type="submission" date="2021-01" db="EMBL/GenBank/DDBJ databases">
        <title>Whole genome shotgun sequence of Actinoplanes couchii NBRC 106145.</title>
        <authorList>
            <person name="Komaki H."/>
            <person name="Tamura T."/>
        </authorList>
    </citation>
    <scope>NUCLEOTIDE SEQUENCE [LARGE SCALE GENOMIC DNA]</scope>
    <source>
        <strain evidence="1 2">NBRC 106145</strain>
    </source>
</reference>
<evidence type="ECO:0000313" key="1">
    <source>
        <dbReference type="EMBL" id="GID54695.1"/>
    </source>
</evidence>
<evidence type="ECO:0000313" key="2">
    <source>
        <dbReference type="Proteomes" id="UP000612282"/>
    </source>
</evidence>
<comment type="caution">
    <text evidence="1">The sequence shown here is derived from an EMBL/GenBank/DDBJ whole genome shotgun (WGS) entry which is preliminary data.</text>
</comment>
<dbReference type="Gene3D" id="3.30.530.20">
    <property type="match status" value="1"/>
</dbReference>
<dbReference type="RefSeq" id="WP_203795783.1">
    <property type="nucleotide sequence ID" value="NZ_BAAAQE010000036.1"/>
</dbReference>
<keyword evidence="2" id="KW-1185">Reference proteome</keyword>
<sequence length="148" mass="16245">MPRFTVSQTVRAPATVTWATLVDWPRHGDWAPFTSVAVTGDRAFTARTGIGRLAFDDPMTVTGWQPPSGDTPGDSAGRCEVTKHGHVIRGYAWFTVTPLPGNRSRVLWGEDVTVWPHRLTRLTAPAFEAIGWLGFKTVLRSMAEAAAR</sequence>
<accession>A0ABQ3X864</accession>
<evidence type="ECO:0008006" key="3">
    <source>
        <dbReference type="Google" id="ProtNLM"/>
    </source>
</evidence>
<gene>
    <name evidence="1" type="ORF">Aco03nite_030990</name>
</gene>